<feature type="region of interest" description="Disordered" evidence="1">
    <location>
        <begin position="419"/>
        <end position="440"/>
    </location>
</feature>
<dbReference type="SUPFAM" id="SSF51126">
    <property type="entry name" value="Pectin lyase-like"/>
    <property type="match status" value="1"/>
</dbReference>
<reference evidence="2 3" key="1">
    <citation type="submission" date="2023-11" db="EMBL/GenBank/DDBJ databases">
        <authorList>
            <person name="Xu M."/>
            <person name="Jiang T."/>
        </authorList>
    </citation>
    <scope>NUCLEOTIDE SEQUENCE [LARGE SCALE GENOMIC DNA]</scope>
    <source>
        <strain evidence="2 3">SD</strain>
    </source>
</reference>
<protein>
    <submittedName>
        <fullName evidence="2">Right-handed parallel beta-helix repeat-containing protein</fullName>
    </submittedName>
</protein>
<gene>
    <name evidence="2" type="ORF">SK069_06765</name>
</gene>
<dbReference type="EMBL" id="JAXAVX010000002">
    <property type="protein sequence ID" value="MDX8151285.1"/>
    <property type="molecule type" value="Genomic_DNA"/>
</dbReference>
<evidence type="ECO:0000313" key="3">
    <source>
        <dbReference type="Proteomes" id="UP001277761"/>
    </source>
</evidence>
<evidence type="ECO:0000313" key="2">
    <source>
        <dbReference type="EMBL" id="MDX8151285.1"/>
    </source>
</evidence>
<dbReference type="InterPro" id="IPR012334">
    <property type="entry name" value="Pectin_lyas_fold"/>
</dbReference>
<evidence type="ECO:0000256" key="1">
    <source>
        <dbReference type="SAM" id="MobiDB-lite"/>
    </source>
</evidence>
<dbReference type="Proteomes" id="UP001277761">
    <property type="component" value="Unassembled WGS sequence"/>
</dbReference>
<dbReference type="SMART" id="SM00710">
    <property type="entry name" value="PbH1"/>
    <property type="match status" value="4"/>
</dbReference>
<name>A0ABU4VHJ3_9ACTN</name>
<organism evidence="2 3">
    <name type="scientific">Patulibacter brassicae</name>
    <dbReference type="NCBI Taxonomy" id="1705717"/>
    <lineage>
        <taxon>Bacteria</taxon>
        <taxon>Bacillati</taxon>
        <taxon>Actinomycetota</taxon>
        <taxon>Thermoleophilia</taxon>
        <taxon>Solirubrobacterales</taxon>
        <taxon>Patulibacteraceae</taxon>
        <taxon>Patulibacter</taxon>
    </lineage>
</organism>
<dbReference type="InterPro" id="IPR011050">
    <property type="entry name" value="Pectin_lyase_fold/virulence"/>
</dbReference>
<feature type="region of interest" description="Disordered" evidence="1">
    <location>
        <begin position="1"/>
        <end position="25"/>
    </location>
</feature>
<dbReference type="InterPro" id="IPR006626">
    <property type="entry name" value="PbH1"/>
</dbReference>
<keyword evidence="3" id="KW-1185">Reference proteome</keyword>
<comment type="caution">
    <text evidence="2">The sequence shown here is derived from an EMBL/GenBank/DDBJ whole genome shotgun (WGS) entry which is preliminary data.</text>
</comment>
<dbReference type="Gene3D" id="2.160.20.10">
    <property type="entry name" value="Single-stranded right-handed beta-helix, Pectin lyase-like"/>
    <property type="match status" value="1"/>
</dbReference>
<dbReference type="RefSeq" id="WP_319953437.1">
    <property type="nucleotide sequence ID" value="NZ_JAXAVX010000002.1"/>
</dbReference>
<proteinExistence type="predicted"/>
<sequence>MLHGCNRPGASARSTRPTLDRPAPACDPRPAPRVLLALLVALVASIGLAAPAAAHVERPSYWPDPAPDTAVTPPAGGAVPEARSLFTALDAEPVGDTRVVCAAPAPSAAAVTRATRSLTTMRRTYRTQRKKLRGARRTALRKAFVRRERRAKRTVTTAKRRYAAAVAAHPSIARLRASLAKATTEGYQDRPSQSPVKISTAEASRLLRFNERLLAACAFQEIQPAVTASGNNDRVVVMPGVYTEPTSRKQPKFDPKCKKYTGFSDYPQKLGAATYPYHWNCPNDANLVAVIGREPGAKAAPNPPLLDRHGIPDLGKCVRCNLQLEGSGVNADDTVVEAGDPNAGNGGPSAAGHAKDVAVGAQRADGFVLRNLTTRHALEHGIYVIETDGYLLDRFKTLYNGEYGTLTFVADHGRQSNCEAKGHGDSGLYPGAPPETGEGRRAGERFRYNQELVSCDMHHNAAGYSSTNGNAVWIHHNEIYDNSLGLTMDVATSAGHPGFPDDSILIEDNKIYSNNFNVFAKGSDVKPKLPYPVGTGMWIAGGNAHQIRNNRFYDNWRRGVMLFAVPDVLVCGPTTNNVQANCNTAKLSTSHRNRIYDNVMGVAPSGARQPNGQDFWWDSFPATTGNCWFRNTTLGGSLVTSPAILPNCSDGTDPGSSIGLGDVGNEGELLSCLVSFETRNFDPAQCQWFRDPSKPSLRAGVRSAASTKAQSAYAGLFADFCGDRPSAPICTRYRAGTRSR</sequence>
<accession>A0ABU4VHJ3</accession>